<comment type="caution">
    <text evidence="1">The sequence shown here is derived from an EMBL/GenBank/DDBJ whole genome shotgun (WGS) entry which is preliminary data.</text>
</comment>
<reference evidence="2" key="1">
    <citation type="journal article" date="2019" name="Int. J. Syst. Evol. Microbiol.">
        <title>The Global Catalogue of Microorganisms (GCM) 10K type strain sequencing project: providing services to taxonomists for standard genome sequencing and annotation.</title>
        <authorList>
            <consortium name="The Broad Institute Genomics Platform"/>
            <consortium name="The Broad Institute Genome Sequencing Center for Infectious Disease"/>
            <person name="Wu L."/>
            <person name="Ma J."/>
        </authorList>
    </citation>
    <scope>NUCLEOTIDE SEQUENCE [LARGE SCALE GENOMIC DNA]</scope>
    <source>
        <strain evidence="2">KCTC 42498</strain>
    </source>
</reference>
<evidence type="ECO:0000313" key="2">
    <source>
        <dbReference type="Proteomes" id="UP001597544"/>
    </source>
</evidence>
<dbReference type="RefSeq" id="WP_377506367.1">
    <property type="nucleotide sequence ID" value="NZ_JBHULU010000013.1"/>
</dbReference>
<sequence>MGRTIELRYQDSEKIEWELHTAHYSDSVQLKMLEGDGQSFLIAEDSTGYSAWNLQGKRVAAVSGIGDSGNKGESGTARDYMAHAALTKQKWARVLGLRAAENLKITAIHWQ</sequence>
<evidence type="ECO:0000313" key="1">
    <source>
        <dbReference type="EMBL" id="MFD2514221.1"/>
    </source>
</evidence>
<dbReference type="Proteomes" id="UP001597544">
    <property type="component" value="Unassembled WGS sequence"/>
</dbReference>
<name>A0ABW5IM62_9BACT</name>
<organism evidence="1 2">
    <name type="scientific">Pontibacter locisalis</name>
    <dbReference type="NCBI Taxonomy" id="1719035"/>
    <lineage>
        <taxon>Bacteria</taxon>
        <taxon>Pseudomonadati</taxon>
        <taxon>Bacteroidota</taxon>
        <taxon>Cytophagia</taxon>
        <taxon>Cytophagales</taxon>
        <taxon>Hymenobacteraceae</taxon>
        <taxon>Pontibacter</taxon>
    </lineage>
</organism>
<proteinExistence type="predicted"/>
<protein>
    <submittedName>
        <fullName evidence="1">Uncharacterized protein</fullName>
    </submittedName>
</protein>
<accession>A0ABW5IM62</accession>
<gene>
    <name evidence="1" type="ORF">ACFSRY_10110</name>
</gene>
<dbReference type="EMBL" id="JBHULU010000013">
    <property type="protein sequence ID" value="MFD2514221.1"/>
    <property type="molecule type" value="Genomic_DNA"/>
</dbReference>
<keyword evidence="2" id="KW-1185">Reference proteome</keyword>